<accession>A0A915JGR9</accession>
<dbReference type="Proteomes" id="UP000887565">
    <property type="component" value="Unplaced"/>
</dbReference>
<proteinExistence type="predicted"/>
<sequence>MAAVISIYPYDPGTDVKHRRNVHGIKSYHFWPSQDEELLDHKKDVGFSIPDGQSPLELPPKTLSAFYFLIQLFVRYCLTCLKRVAVTVKIYSIPNNKGPGEKKLEKLAAGNYDHGWEDVEKLADCRDEGDEKISSTAVKPNLIELEVDQNEMREKSHNFGGYLDKFDF</sequence>
<dbReference type="AlphaFoldDB" id="A0A915JGR9"/>
<name>A0A915JGR9_ROMCU</name>
<organism evidence="1 2">
    <name type="scientific">Romanomermis culicivorax</name>
    <name type="common">Nematode worm</name>
    <dbReference type="NCBI Taxonomy" id="13658"/>
    <lineage>
        <taxon>Eukaryota</taxon>
        <taxon>Metazoa</taxon>
        <taxon>Ecdysozoa</taxon>
        <taxon>Nematoda</taxon>
        <taxon>Enoplea</taxon>
        <taxon>Dorylaimia</taxon>
        <taxon>Mermithida</taxon>
        <taxon>Mermithoidea</taxon>
        <taxon>Mermithidae</taxon>
        <taxon>Romanomermis</taxon>
    </lineage>
</organism>
<evidence type="ECO:0000313" key="2">
    <source>
        <dbReference type="WBParaSite" id="nRc.2.0.1.t24963-RA"/>
    </source>
</evidence>
<protein>
    <submittedName>
        <fullName evidence="2">Uncharacterized protein</fullName>
    </submittedName>
</protein>
<dbReference type="WBParaSite" id="nRc.2.0.1.t24963-RA">
    <property type="protein sequence ID" value="nRc.2.0.1.t24963-RA"/>
    <property type="gene ID" value="nRc.2.0.1.g24963"/>
</dbReference>
<keyword evidence="1" id="KW-1185">Reference proteome</keyword>
<reference evidence="2" key="1">
    <citation type="submission" date="2022-11" db="UniProtKB">
        <authorList>
            <consortium name="WormBaseParasite"/>
        </authorList>
    </citation>
    <scope>IDENTIFICATION</scope>
</reference>
<evidence type="ECO:0000313" key="1">
    <source>
        <dbReference type="Proteomes" id="UP000887565"/>
    </source>
</evidence>